<evidence type="ECO:0000313" key="2">
    <source>
        <dbReference type="EMBL" id="EXB39674.1"/>
    </source>
</evidence>
<dbReference type="PANTHER" id="PTHR33264">
    <property type="entry name" value="EXPRESSED PROTEIN"/>
    <property type="match status" value="1"/>
</dbReference>
<accession>W9QVY0</accession>
<protein>
    <submittedName>
        <fullName evidence="2">Uncharacterized protein</fullName>
    </submittedName>
</protein>
<dbReference type="EMBL" id="KE343728">
    <property type="protein sequence ID" value="EXB39674.1"/>
    <property type="molecule type" value="Genomic_DNA"/>
</dbReference>
<name>W9QVY0_9ROSA</name>
<dbReference type="STRING" id="981085.W9QVY0"/>
<proteinExistence type="predicted"/>
<organism evidence="2 3">
    <name type="scientific">Morus notabilis</name>
    <dbReference type="NCBI Taxonomy" id="981085"/>
    <lineage>
        <taxon>Eukaryota</taxon>
        <taxon>Viridiplantae</taxon>
        <taxon>Streptophyta</taxon>
        <taxon>Embryophyta</taxon>
        <taxon>Tracheophyta</taxon>
        <taxon>Spermatophyta</taxon>
        <taxon>Magnoliopsida</taxon>
        <taxon>eudicotyledons</taxon>
        <taxon>Gunneridae</taxon>
        <taxon>Pentapetalae</taxon>
        <taxon>rosids</taxon>
        <taxon>fabids</taxon>
        <taxon>Rosales</taxon>
        <taxon>Moraceae</taxon>
        <taxon>Moreae</taxon>
        <taxon>Morus</taxon>
    </lineage>
</organism>
<feature type="region of interest" description="Disordered" evidence="1">
    <location>
        <begin position="1"/>
        <end position="20"/>
    </location>
</feature>
<dbReference type="Proteomes" id="UP000030645">
    <property type="component" value="Unassembled WGS sequence"/>
</dbReference>
<gene>
    <name evidence="2" type="ORF">L484_017152</name>
</gene>
<sequence length="162" mass="18087">MNRQVVVRSPPLNRRTPLLPEKSAANGRDRRRIGEVAGRTAAECTAVCCCCPCTVVNLLVLALYKVPVGICRRAWAKRRMRRQLLAKRNGLLQQRPAGPDACRSTVEELEAELRRVKEGKIDGGNGGGDAAFGAVDFPEEEMWDRFYNTGFWRSPSQRESCP</sequence>
<keyword evidence="3" id="KW-1185">Reference proteome</keyword>
<dbReference type="OrthoDB" id="695262at2759"/>
<evidence type="ECO:0000256" key="1">
    <source>
        <dbReference type="SAM" id="MobiDB-lite"/>
    </source>
</evidence>
<dbReference type="eggNOG" id="ENOG502S1Z8">
    <property type="taxonomic scope" value="Eukaryota"/>
</dbReference>
<dbReference type="AlphaFoldDB" id="W9QVY0"/>
<reference evidence="3" key="1">
    <citation type="submission" date="2013-01" db="EMBL/GenBank/DDBJ databases">
        <title>Draft Genome Sequence of a Mulberry Tree, Morus notabilis C.K. Schneid.</title>
        <authorList>
            <person name="He N."/>
            <person name="Zhao S."/>
        </authorList>
    </citation>
    <scope>NUCLEOTIDE SEQUENCE</scope>
</reference>
<evidence type="ECO:0000313" key="3">
    <source>
        <dbReference type="Proteomes" id="UP000030645"/>
    </source>
</evidence>
<dbReference type="PANTHER" id="PTHR33264:SF8">
    <property type="entry name" value="EXPRESSED PROTEIN"/>
    <property type="match status" value="1"/>
</dbReference>
<dbReference type="KEGG" id="mnt:21400167"/>